<proteinExistence type="predicted"/>
<dbReference type="RefSeq" id="WP_116007072.1">
    <property type="nucleotide sequence ID" value="NZ_QUOU01000001.1"/>
</dbReference>
<reference evidence="1 2" key="1">
    <citation type="submission" date="2018-08" db="EMBL/GenBank/DDBJ databases">
        <title>Thalassotalea euphylliae genome.</title>
        <authorList>
            <person name="Summers S."/>
            <person name="Rice S.A."/>
            <person name="Freckelton M.L."/>
            <person name="Nedved B.T."/>
            <person name="Hadfield M.G."/>
        </authorList>
    </citation>
    <scope>NUCLEOTIDE SEQUENCE [LARGE SCALE GENOMIC DNA]</scope>
    <source>
        <strain evidence="1 2">H1</strain>
    </source>
</reference>
<sequence length="226" mass="25001">MKHVLFSFDTKAVLACAALAMTSGCSYLPDTVSPALDSYRAYAQSSAQTSAQPGASEQQLELVNSELQLTLNDRQLKDRQLTEQQRYQINRFIQQQGGRYKQRIAVSANVASLQPIADELDKLLSMQGITADNRRFLANEQLPSQQVKMVSEYFQVASQPCQTQQKVRIGCATQHNLALSLPDPVQLIRGRQLAGADGVKAINAIQKYRTGETAAADTNTTDFFER</sequence>
<comment type="caution">
    <text evidence="1">The sequence shown here is derived from an EMBL/GenBank/DDBJ whole genome shotgun (WGS) entry which is preliminary data.</text>
</comment>
<evidence type="ECO:0000313" key="1">
    <source>
        <dbReference type="EMBL" id="REL25950.1"/>
    </source>
</evidence>
<dbReference type="EMBL" id="QUOU01000001">
    <property type="protein sequence ID" value="REL25950.1"/>
    <property type="molecule type" value="Genomic_DNA"/>
</dbReference>
<dbReference type="OrthoDB" id="9802674at2"/>
<dbReference type="InterPro" id="IPR019027">
    <property type="entry name" value="Pilus_biogenesis_CpaD-related"/>
</dbReference>
<dbReference type="PROSITE" id="PS51257">
    <property type="entry name" value="PROKAR_LIPOPROTEIN"/>
    <property type="match status" value="1"/>
</dbReference>
<dbReference type="AlphaFoldDB" id="A0A3E0TNT8"/>
<gene>
    <name evidence="1" type="ORF">DXX93_04820</name>
</gene>
<organism evidence="1 2">
    <name type="scientific">Thalassotalea euphylliae</name>
    <dbReference type="NCBI Taxonomy" id="1655234"/>
    <lineage>
        <taxon>Bacteria</taxon>
        <taxon>Pseudomonadati</taxon>
        <taxon>Pseudomonadota</taxon>
        <taxon>Gammaproteobacteria</taxon>
        <taxon>Alteromonadales</taxon>
        <taxon>Colwelliaceae</taxon>
        <taxon>Thalassotalea</taxon>
    </lineage>
</organism>
<accession>A0A3E0TNT8</accession>
<dbReference type="Proteomes" id="UP000256478">
    <property type="component" value="Unassembled WGS sequence"/>
</dbReference>
<evidence type="ECO:0008006" key="3">
    <source>
        <dbReference type="Google" id="ProtNLM"/>
    </source>
</evidence>
<name>A0A3E0TNT8_9GAMM</name>
<dbReference type="Pfam" id="PF09476">
    <property type="entry name" value="Pilus_CpaD"/>
    <property type="match status" value="1"/>
</dbReference>
<evidence type="ECO:0000313" key="2">
    <source>
        <dbReference type="Proteomes" id="UP000256478"/>
    </source>
</evidence>
<protein>
    <recommendedName>
        <fullName evidence="3">Pilus assembly protein CpaD</fullName>
    </recommendedName>
</protein>